<dbReference type="GeneID" id="54124748"/>
<evidence type="ECO:0000313" key="2">
    <source>
        <dbReference type="EMBL" id="AVM87330.1"/>
    </source>
</evidence>
<keyword evidence="1" id="KW-1133">Transmembrane helix</keyword>
<keyword evidence="3" id="KW-1185">Reference proteome</keyword>
<accession>A0A2P1GMY5</accession>
<organism evidence="2">
    <name type="scientific">Nanhai ghost shark arterivirus</name>
    <dbReference type="NCBI Taxonomy" id="2116441"/>
    <lineage>
        <taxon>Viruses</taxon>
        <taxon>Riboviria</taxon>
        <taxon>Orthornavirae</taxon>
        <taxon>Pisuviricota</taxon>
        <taxon>Pisoniviricetes</taxon>
        <taxon>Nidovirales</taxon>
        <taxon>Nanidovirineae</taxon>
        <taxon>Nanghoshaviridae</taxon>
        <taxon>Chimanivirinae</taxon>
        <taxon>Chimshavirus</taxon>
        <taxon>Chimshavirus chimaerae</taxon>
        <taxon>Nangarvirus 1</taxon>
    </lineage>
</organism>
<protein>
    <submittedName>
        <fullName evidence="2">Uncharacterized protein</fullName>
    </submittedName>
</protein>
<name>A0A2P1GMY5_9NIDO</name>
<keyword evidence="1" id="KW-0812">Transmembrane</keyword>
<proteinExistence type="predicted"/>
<dbReference type="KEGG" id="vg:54124748"/>
<dbReference type="Proteomes" id="UP000503029">
    <property type="component" value="Segment"/>
</dbReference>
<evidence type="ECO:0000256" key="1">
    <source>
        <dbReference type="SAM" id="Phobius"/>
    </source>
</evidence>
<reference evidence="2" key="1">
    <citation type="journal article" date="2018" name="Nature">
        <title>The evolutionary history of vertebrate RNA viruses.</title>
        <authorList>
            <person name="Shi M."/>
            <person name="Lin X.D."/>
            <person name="Chen X."/>
            <person name="Tian J.H."/>
            <person name="Chen L.J."/>
            <person name="Li K."/>
            <person name="Wang W."/>
            <person name="Eden J.S."/>
            <person name="Shen J.J."/>
            <person name="Liu L."/>
            <person name="Holmes E.C."/>
            <person name="Zhang Y.Z."/>
        </authorList>
    </citation>
    <scope>NUCLEOTIDE SEQUENCE [LARGE SCALE GENOMIC DNA]</scope>
    <source>
        <strain evidence="2">NHYJS6157</strain>
    </source>
</reference>
<dbReference type="EMBL" id="MG600024">
    <property type="protein sequence ID" value="AVM87330.1"/>
    <property type="molecule type" value="Genomic_RNA"/>
</dbReference>
<dbReference type="SMR" id="A0A2P1GMY5"/>
<dbReference type="RefSeq" id="YP_009755871.1">
    <property type="nucleotide sequence ID" value="NC_046960.1"/>
</dbReference>
<feature type="transmembrane region" description="Helical" evidence="1">
    <location>
        <begin position="79"/>
        <end position="100"/>
    </location>
</feature>
<keyword evidence="1" id="KW-0472">Membrane</keyword>
<sequence>MSEGEEEIGEVVEVAAGVGAEDMAIIKHLLSNNPRVGLSPGSTISMESGIRMTPATPPNNWVRACRTCTRPRRLSTIKLAYLTTHCLVLMFFWYILFYWYNKDVICLNNDTEDSNEDWQRYYEQVMPTRRVVVGGRCPWSTRVGEFLGPSEVCSSHNLPDIPECPSFSDSEIVTLLRLAPTFQATCLCKSTHNLVLYKLLLYDALVM</sequence>
<evidence type="ECO:0000313" key="3">
    <source>
        <dbReference type="Proteomes" id="UP000503029"/>
    </source>
</evidence>